<evidence type="ECO:0000313" key="7">
    <source>
        <dbReference type="EMBL" id="MDQ0316369.1"/>
    </source>
</evidence>
<dbReference type="InterPro" id="IPR017039">
    <property type="entry name" value="Virul_fac_BrkB"/>
</dbReference>
<dbReference type="EMBL" id="JAUSUL010000002">
    <property type="protein sequence ID" value="MDQ0316369.1"/>
    <property type="molecule type" value="Genomic_DNA"/>
</dbReference>
<dbReference type="NCBIfam" id="TIGR00765">
    <property type="entry name" value="yihY_not_rbn"/>
    <property type="match status" value="1"/>
</dbReference>
<feature type="transmembrane region" description="Helical" evidence="6">
    <location>
        <begin position="247"/>
        <end position="269"/>
    </location>
</feature>
<feature type="transmembrane region" description="Helical" evidence="6">
    <location>
        <begin position="211"/>
        <end position="235"/>
    </location>
</feature>
<evidence type="ECO:0000313" key="8">
    <source>
        <dbReference type="Proteomes" id="UP001229244"/>
    </source>
</evidence>
<feature type="transmembrane region" description="Helical" evidence="6">
    <location>
        <begin position="130"/>
        <end position="156"/>
    </location>
</feature>
<gene>
    <name evidence="7" type="ORF">J2S73_002826</name>
</gene>
<reference evidence="7" key="1">
    <citation type="submission" date="2023-07" db="EMBL/GenBank/DDBJ databases">
        <title>Genomic Encyclopedia of Type Strains, Phase IV (KMG-IV): sequencing the most valuable type-strain genomes for metagenomic binning, comparative biology and taxonomic classification.</title>
        <authorList>
            <person name="Goeker M."/>
        </authorList>
    </citation>
    <scope>NUCLEOTIDE SEQUENCE</scope>
    <source>
        <strain evidence="7">DSM 21202</strain>
    </source>
</reference>
<feature type="transmembrane region" description="Helical" evidence="6">
    <location>
        <begin position="281"/>
        <end position="303"/>
    </location>
</feature>
<accession>A0AAE3VQC5</accession>
<sequence length="341" mass="37210">MTTASSEPAVGRTDVTSLEDVTEEELVQGRGRQARDPRAMPWRAWRDVAWRVYKRIILDRVGLIAAGVTFYAILGLFPAIVALVSVYGLLTDTSALQEQLQWLSGYVPEDALTLLSNELRRIAQARPDSLGIAALISTAVALWSVNTAVLALFNALNVAYGETEKRSLPRLYGTGFAVTLGIILFAVITVNSIVVLPVVLVAVGLDGRVDFFMRIAMAPIFFCLMVAAASVFYRIGPSRRDARWRWITLGSVVFAAVWITAALSLSFYLSRFADYSATYGSLGAAIGLMLWIYAAVYIFLIGAELNSELEHQTAEDTTVGRDRPLGQRGAHVADTLGRLAD</sequence>
<proteinExistence type="predicted"/>
<evidence type="ECO:0000256" key="5">
    <source>
        <dbReference type="ARBA" id="ARBA00023136"/>
    </source>
</evidence>
<comment type="caution">
    <text evidence="7">The sequence shown here is derived from an EMBL/GenBank/DDBJ whole genome shotgun (WGS) entry which is preliminary data.</text>
</comment>
<dbReference type="Proteomes" id="UP001229244">
    <property type="component" value="Unassembled WGS sequence"/>
</dbReference>
<dbReference type="AlphaFoldDB" id="A0AAE3VQC5"/>
<keyword evidence="2" id="KW-1003">Cell membrane</keyword>
<keyword evidence="8" id="KW-1185">Reference proteome</keyword>
<feature type="transmembrane region" description="Helical" evidence="6">
    <location>
        <begin position="61"/>
        <end position="90"/>
    </location>
</feature>
<evidence type="ECO:0000256" key="6">
    <source>
        <dbReference type="SAM" id="Phobius"/>
    </source>
</evidence>
<organism evidence="7 8">
    <name type="scientific">Amorphus orientalis</name>
    <dbReference type="NCBI Taxonomy" id="649198"/>
    <lineage>
        <taxon>Bacteria</taxon>
        <taxon>Pseudomonadati</taxon>
        <taxon>Pseudomonadota</taxon>
        <taxon>Alphaproteobacteria</taxon>
        <taxon>Hyphomicrobiales</taxon>
        <taxon>Amorphaceae</taxon>
        <taxon>Amorphus</taxon>
    </lineage>
</organism>
<dbReference type="GO" id="GO:0005886">
    <property type="term" value="C:plasma membrane"/>
    <property type="evidence" value="ECO:0007669"/>
    <property type="project" value="UniProtKB-SubCell"/>
</dbReference>
<comment type="subcellular location">
    <subcellularLocation>
        <location evidence="1">Cell membrane</location>
        <topology evidence="1">Multi-pass membrane protein</topology>
    </subcellularLocation>
</comment>
<keyword evidence="3 6" id="KW-0812">Transmembrane</keyword>
<evidence type="ECO:0000256" key="2">
    <source>
        <dbReference type="ARBA" id="ARBA00022475"/>
    </source>
</evidence>
<dbReference type="PANTHER" id="PTHR30213:SF0">
    <property type="entry name" value="UPF0761 MEMBRANE PROTEIN YIHY"/>
    <property type="match status" value="1"/>
</dbReference>
<dbReference type="RefSeq" id="WP_306886191.1">
    <property type="nucleotide sequence ID" value="NZ_JAUSUL010000002.1"/>
</dbReference>
<dbReference type="PANTHER" id="PTHR30213">
    <property type="entry name" value="INNER MEMBRANE PROTEIN YHJD"/>
    <property type="match status" value="1"/>
</dbReference>
<protein>
    <submittedName>
        <fullName evidence="7">Membrane protein</fullName>
    </submittedName>
</protein>
<evidence type="ECO:0000256" key="1">
    <source>
        <dbReference type="ARBA" id="ARBA00004651"/>
    </source>
</evidence>
<keyword evidence="4 6" id="KW-1133">Transmembrane helix</keyword>
<feature type="transmembrane region" description="Helical" evidence="6">
    <location>
        <begin position="176"/>
        <end position="205"/>
    </location>
</feature>
<evidence type="ECO:0000256" key="4">
    <source>
        <dbReference type="ARBA" id="ARBA00022989"/>
    </source>
</evidence>
<keyword evidence="5 6" id="KW-0472">Membrane</keyword>
<dbReference type="PIRSF" id="PIRSF035875">
    <property type="entry name" value="RNase_BN"/>
    <property type="match status" value="1"/>
</dbReference>
<dbReference type="Pfam" id="PF03631">
    <property type="entry name" value="Virul_fac_BrkB"/>
    <property type="match status" value="1"/>
</dbReference>
<evidence type="ECO:0000256" key="3">
    <source>
        <dbReference type="ARBA" id="ARBA00022692"/>
    </source>
</evidence>
<name>A0AAE3VQC5_9HYPH</name>